<reference evidence="2" key="1">
    <citation type="submission" date="2016-10" db="EMBL/GenBank/DDBJ databases">
        <authorList>
            <person name="Varghese N."/>
            <person name="Submissions S."/>
        </authorList>
    </citation>
    <scope>NUCLEOTIDE SEQUENCE [LARGE SCALE GENOMIC DNA]</scope>
    <source>
        <strain evidence="2">DSM 13327</strain>
    </source>
</reference>
<proteinExistence type="predicted"/>
<gene>
    <name evidence="1" type="ORF">SAMN04490355_10977</name>
</gene>
<dbReference type="AlphaFoldDB" id="A0A1I4QG55"/>
<evidence type="ECO:0000313" key="1">
    <source>
        <dbReference type="EMBL" id="SFM38593.1"/>
    </source>
</evidence>
<dbReference type="RefSeq" id="WP_090944690.1">
    <property type="nucleotide sequence ID" value="NZ_FOTS01000097.1"/>
</dbReference>
<evidence type="ECO:0000313" key="2">
    <source>
        <dbReference type="Proteomes" id="UP000199520"/>
    </source>
</evidence>
<protein>
    <submittedName>
        <fullName evidence="1">Uncharacterized protein</fullName>
    </submittedName>
</protein>
<accession>A0A1I4QG55</accession>
<dbReference type="Proteomes" id="UP000199520">
    <property type="component" value="Unassembled WGS sequence"/>
</dbReference>
<organism evidence="1 2">
    <name type="scientific">Pelosinus propionicus DSM 13327</name>
    <dbReference type="NCBI Taxonomy" id="1123291"/>
    <lineage>
        <taxon>Bacteria</taxon>
        <taxon>Bacillati</taxon>
        <taxon>Bacillota</taxon>
        <taxon>Negativicutes</taxon>
        <taxon>Selenomonadales</taxon>
        <taxon>Sporomusaceae</taxon>
        <taxon>Pelosinus</taxon>
    </lineage>
</organism>
<dbReference type="STRING" id="1123291.SAMN04490355_10977"/>
<keyword evidence="2" id="KW-1185">Reference proteome</keyword>
<dbReference type="EMBL" id="FOTS01000097">
    <property type="protein sequence ID" value="SFM38593.1"/>
    <property type="molecule type" value="Genomic_DNA"/>
</dbReference>
<sequence>MKVNVFAMNDNELIQFIQEEVQTFRSEVLAGNYHLKSDPKVKLSELQQYSKLLQKPVFLGVANAAELKTEIDSYLGNFCNEPMKRNVQPLTMQEYYKQTKQYSQFAK</sequence>
<name>A0A1I4QG55_9FIRM</name>